<accession>A0A5A9G5C0</accession>
<gene>
    <name evidence="1" type="ORF">FZ942_33400</name>
</gene>
<dbReference type="Proteomes" id="UP000324927">
    <property type="component" value="Unassembled WGS sequence"/>
</dbReference>
<proteinExistence type="predicted"/>
<reference evidence="1 2" key="1">
    <citation type="submission" date="2019-08" db="EMBL/GenBank/DDBJ databases">
        <authorList>
            <person name="Grouzdev D."/>
            <person name="Tikhonova E."/>
            <person name="Kravchenko I."/>
        </authorList>
    </citation>
    <scope>NUCLEOTIDE SEQUENCE [LARGE SCALE GENOMIC DNA]</scope>
    <source>
        <strain evidence="1 2">59b</strain>
    </source>
</reference>
<name>A0A5A9G5C0_AZOLI</name>
<protein>
    <submittedName>
        <fullName evidence="1">Uncharacterized protein</fullName>
    </submittedName>
</protein>
<dbReference type="AlphaFoldDB" id="A0A5A9G5C0"/>
<dbReference type="EMBL" id="VTTN01000027">
    <property type="protein sequence ID" value="KAA0588439.1"/>
    <property type="molecule type" value="Genomic_DNA"/>
</dbReference>
<comment type="caution">
    <text evidence="1">The sequence shown here is derived from an EMBL/GenBank/DDBJ whole genome shotgun (WGS) entry which is preliminary data.</text>
</comment>
<evidence type="ECO:0000313" key="1">
    <source>
        <dbReference type="EMBL" id="KAA0588439.1"/>
    </source>
</evidence>
<organism evidence="1 2">
    <name type="scientific">Azospirillum lipoferum</name>
    <dbReference type="NCBI Taxonomy" id="193"/>
    <lineage>
        <taxon>Bacteria</taxon>
        <taxon>Pseudomonadati</taxon>
        <taxon>Pseudomonadota</taxon>
        <taxon>Alphaproteobacteria</taxon>
        <taxon>Rhodospirillales</taxon>
        <taxon>Azospirillaceae</taxon>
        <taxon>Azospirillum</taxon>
    </lineage>
</organism>
<dbReference type="OrthoDB" id="5289737at2"/>
<sequence>MNERIALISHLRALLLERGINVAQGRRQLEKELPGILADETLSLSPRVRQLVSDLREEWQGLDLRFTRFDQAAGRPEYRRDCVGKFP</sequence>
<evidence type="ECO:0000313" key="2">
    <source>
        <dbReference type="Proteomes" id="UP000324927"/>
    </source>
</evidence>
<keyword evidence="2" id="KW-1185">Reference proteome</keyword>
<dbReference type="RefSeq" id="WP_149235351.1">
    <property type="nucleotide sequence ID" value="NZ_JALJXJ010000027.1"/>
</dbReference>